<keyword evidence="2" id="KW-1185">Reference proteome</keyword>
<accession>A0A0W7X8Y7</accession>
<dbReference type="AlphaFoldDB" id="A0A0W7X8Y7"/>
<dbReference type="STRING" id="1765722.AT728_22060"/>
<reference evidence="1 2" key="1">
    <citation type="submission" date="2015-12" db="EMBL/GenBank/DDBJ databases">
        <title>Draft genome sequence of Streptomyces silvensis ATCC 53525, a producer of novel hormone antagonists.</title>
        <authorList>
            <person name="Johnston C.W."/>
            <person name="Li Y."/>
            <person name="Magarvey N.A."/>
        </authorList>
    </citation>
    <scope>NUCLEOTIDE SEQUENCE [LARGE SCALE GENOMIC DNA]</scope>
    <source>
        <strain evidence="1 2">ATCC 53525</strain>
    </source>
</reference>
<gene>
    <name evidence="1" type="ORF">AT728_22060</name>
</gene>
<dbReference type="EMBL" id="LOCL01000028">
    <property type="protein sequence ID" value="KUF19226.1"/>
    <property type="molecule type" value="Genomic_DNA"/>
</dbReference>
<name>A0A0W7X8Y7_9ACTN</name>
<dbReference type="RefSeq" id="WP_058846715.1">
    <property type="nucleotide sequence ID" value="NZ_LOCL01000028.1"/>
</dbReference>
<dbReference type="Proteomes" id="UP000054804">
    <property type="component" value="Unassembled WGS sequence"/>
</dbReference>
<evidence type="ECO:0000313" key="2">
    <source>
        <dbReference type="Proteomes" id="UP000054804"/>
    </source>
</evidence>
<proteinExistence type="predicted"/>
<sequence length="66" mass="7001">MPDAGGAELALVSLAAARARIDRALTEIAATGLVNGLTLARMSAFTRIPADEPVQRIEDDHRLMEA</sequence>
<protein>
    <submittedName>
        <fullName evidence="1">Uncharacterized protein</fullName>
    </submittedName>
</protein>
<comment type="caution">
    <text evidence="1">The sequence shown here is derived from an EMBL/GenBank/DDBJ whole genome shotgun (WGS) entry which is preliminary data.</text>
</comment>
<organism evidence="1 2">
    <name type="scientific">Streptomyces silvensis</name>
    <dbReference type="NCBI Taxonomy" id="1765722"/>
    <lineage>
        <taxon>Bacteria</taxon>
        <taxon>Bacillati</taxon>
        <taxon>Actinomycetota</taxon>
        <taxon>Actinomycetes</taxon>
        <taxon>Kitasatosporales</taxon>
        <taxon>Streptomycetaceae</taxon>
        <taxon>Streptomyces</taxon>
    </lineage>
</organism>
<evidence type="ECO:0000313" key="1">
    <source>
        <dbReference type="EMBL" id="KUF19226.1"/>
    </source>
</evidence>